<organism evidence="1 2">
    <name type="scientific">Immersiella caudata</name>
    <dbReference type="NCBI Taxonomy" id="314043"/>
    <lineage>
        <taxon>Eukaryota</taxon>
        <taxon>Fungi</taxon>
        <taxon>Dikarya</taxon>
        <taxon>Ascomycota</taxon>
        <taxon>Pezizomycotina</taxon>
        <taxon>Sordariomycetes</taxon>
        <taxon>Sordariomycetidae</taxon>
        <taxon>Sordariales</taxon>
        <taxon>Lasiosphaeriaceae</taxon>
        <taxon>Immersiella</taxon>
    </lineage>
</organism>
<dbReference type="EMBL" id="JAULSU010000005">
    <property type="protein sequence ID" value="KAK0616685.1"/>
    <property type="molecule type" value="Genomic_DNA"/>
</dbReference>
<dbReference type="AlphaFoldDB" id="A0AA40BWY8"/>
<dbReference type="Proteomes" id="UP001175000">
    <property type="component" value="Unassembled WGS sequence"/>
</dbReference>
<name>A0AA40BWY8_9PEZI</name>
<comment type="caution">
    <text evidence="1">The sequence shown here is derived from an EMBL/GenBank/DDBJ whole genome shotgun (WGS) entry which is preliminary data.</text>
</comment>
<reference evidence="1" key="1">
    <citation type="submission" date="2023-06" db="EMBL/GenBank/DDBJ databases">
        <title>Genome-scale phylogeny and comparative genomics of the fungal order Sordariales.</title>
        <authorList>
            <consortium name="Lawrence Berkeley National Laboratory"/>
            <person name="Hensen N."/>
            <person name="Bonometti L."/>
            <person name="Westerberg I."/>
            <person name="Brannstrom I.O."/>
            <person name="Guillou S."/>
            <person name="Cros-Aarteil S."/>
            <person name="Calhoun S."/>
            <person name="Haridas S."/>
            <person name="Kuo A."/>
            <person name="Mondo S."/>
            <person name="Pangilinan J."/>
            <person name="Riley R."/>
            <person name="Labutti K."/>
            <person name="Andreopoulos B."/>
            <person name="Lipzen A."/>
            <person name="Chen C."/>
            <person name="Yanf M."/>
            <person name="Daum C."/>
            <person name="Ng V."/>
            <person name="Clum A."/>
            <person name="Steindorff A."/>
            <person name="Ohm R."/>
            <person name="Martin F."/>
            <person name="Silar P."/>
            <person name="Natvig D."/>
            <person name="Lalanne C."/>
            <person name="Gautier V."/>
            <person name="Ament-Velasquez S.L."/>
            <person name="Kruys A."/>
            <person name="Hutchinson M.I."/>
            <person name="Powell A.J."/>
            <person name="Barry K."/>
            <person name="Miller A.N."/>
            <person name="Grigoriev I.V."/>
            <person name="Debuchy R."/>
            <person name="Gladieux P."/>
            <person name="Thoren M.H."/>
            <person name="Johannesson H."/>
        </authorList>
    </citation>
    <scope>NUCLEOTIDE SEQUENCE</scope>
    <source>
        <strain evidence="1">CBS 606.72</strain>
    </source>
</reference>
<accession>A0AA40BWY8</accession>
<sequence>MTATGTQSKASSSAHTHLLYLDSSTTEMHLPFLLTLALTTLTTAILSETVDALAKCSDSRHPWQGGGCEKKWGGGCAQRCKNQAGKENCCAGTTGSFVDGSGCIWGWETCECYCYTKK</sequence>
<evidence type="ECO:0000313" key="2">
    <source>
        <dbReference type="Proteomes" id="UP001175000"/>
    </source>
</evidence>
<gene>
    <name evidence="1" type="ORF">B0T14DRAFT_568268</name>
</gene>
<keyword evidence="2" id="KW-1185">Reference proteome</keyword>
<protein>
    <submittedName>
        <fullName evidence="1">Uncharacterized protein</fullName>
    </submittedName>
</protein>
<proteinExistence type="predicted"/>
<evidence type="ECO:0000313" key="1">
    <source>
        <dbReference type="EMBL" id="KAK0616685.1"/>
    </source>
</evidence>